<reference evidence="2" key="2">
    <citation type="submission" date="2013-05" db="EMBL/GenBank/DDBJ databases">
        <authorList>
            <person name="Carter J.-M."/>
            <person name="Baker S.C."/>
            <person name="Pink R."/>
            <person name="Carter D.R.F."/>
            <person name="Collins A."/>
            <person name="Tomlin J."/>
            <person name="Gibbs M."/>
            <person name="Breuker C.J."/>
        </authorList>
    </citation>
    <scope>NUCLEOTIDE SEQUENCE</scope>
    <source>
        <tissue evidence="2">Ovary</tissue>
    </source>
</reference>
<accession>S4PR61</accession>
<sequence length="84" mass="9178">MYILSALSMFLFGVCVPSETFGIDLQNTFFLRPILLLGILYDGDLDLITVGLLLIGDFSGLTFSSFTVTVLILGVFGFVLLSYV</sequence>
<organism evidence="2">
    <name type="scientific">Pararge aegeria</name>
    <name type="common">speckled wood butterfly</name>
    <dbReference type="NCBI Taxonomy" id="116150"/>
    <lineage>
        <taxon>Eukaryota</taxon>
        <taxon>Metazoa</taxon>
        <taxon>Ecdysozoa</taxon>
        <taxon>Arthropoda</taxon>
        <taxon>Hexapoda</taxon>
        <taxon>Insecta</taxon>
        <taxon>Pterygota</taxon>
        <taxon>Neoptera</taxon>
        <taxon>Endopterygota</taxon>
        <taxon>Lepidoptera</taxon>
        <taxon>Glossata</taxon>
        <taxon>Ditrysia</taxon>
        <taxon>Papilionoidea</taxon>
        <taxon>Nymphalidae</taxon>
        <taxon>Satyrinae</taxon>
        <taxon>Satyrini</taxon>
        <taxon>Parargina</taxon>
        <taxon>Pararge</taxon>
    </lineage>
</organism>
<dbReference type="AlphaFoldDB" id="S4PR61"/>
<reference evidence="2" key="1">
    <citation type="journal article" date="2013" name="BMC Genomics">
        <title>Unscrambling butterfly oogenesis.</title>
        <authorList>
            <person name="Carter J.M."/>
            <person name="Baker S.C."/>
            <person name="Pink R."/>
            <person name="Carter D.R."/>
            <person name="Collins A."/>
            <person name="Tomlin J."/>
            <person name="Gibbs M."/>
            <person name="Breuker C.J."/>
        </authorList>
    </citation>
    <scope>NUCLEOTIDE SEQUENCE</scope>
    <source>
        <tissue evidence="2">Ovary</tissue>
    </source>
</reference>
<keyword evidence="1" id="KW-0472">Membrane</keyword>
<feature type="transmembrane region" description="Helical" evidence="1">
    <location>
        <begin position="61"/>
        <end position="83"/>
    </location>
</feature>
<protein>
    <submittedName>
        <fullName evidence="2">Uncharacterized protein</fullName>
    </submittedName>
</protein>
<evidence type="ECO:0000256" key="1">
    <source>
        <dbReference type="SAM" id="Phobius"/>
    </source>
</evidence>
<name>S4PR61_9NEOP</name>
<feature type="transmembrane region" description="Helical" evidence="1">
    <location>
        <begin position="32"/>
        <end position="54"/>
    </location>
</feature>
<dbReference type="EMBL" id="GAIX01001090">
    <property type="protein sequence ID" value="JAA91470.1"/>
    <property type="molecule type" value="Transcribed_RNA"/>
</dbReference>
<keyword evidence="1" id="KW-1133">Transmembrane helix</keyword>
<feature type="non-terminal residue" evidence="2">
    <location>
        <position position="84"/>
    </location>
</feature>
<proteinExistence type="predicted"/>
<keyword evidence="1" id="KW-0812">Transmembrane</keyword>
<evidence type="ECO:0000313" key="2">
    <source>
        <dbReference type="EMBL" id="JAA91470.1"/>
    </source>
</evidence>